<dbReference type="InterPro" id="IPR002347">
    <property type="entry name" value="SDR_fam"/>
</dbReference>
<reference evidence="4" key="2">
    <citation type="submission" date="2010-01" db="EMBL/GenBank/DDBJ databases">
        <title>The complete genome of Geodermatophilus obscurus DSM 43160.</title>
        <authorList>
            <consortium name="US DOE Joint Genome Institute (JGI-PGF)"/>
            <person name="Lucas S."/>
            <person name="Copeland A."/>
            <person name="Lapidus A."/>
            <person name="Glavina del Rio T."/>
            <person name="Dalin E."/>
            <person name="Tice H."/>
            <person name="Bruce D."/>
            <person name="Goodwin L."/>
            <person name="Pitluck S."/>
            <person name="Kyrpides N."/>
            <person name="Mavromatis K."/>
            <person name="Ivanova N."/>
            <person name="Munk A.C."/>
            <person name="Brettin T."/>
            <person name="Detter J.C."/>
            <person name="Han C."/>
            <person name="Larimer F."/>
            <person name="Land M."/>
            <person name="Hauser L."/>
            <person name="Markowitz V."/>
            <person name="Cheng J.-F."/>
            <person name="Hugenholtz P."/>
            <person name="Woyke T."/>
            <person name="Wu D."/>
            <person name="Jando M."/>
            <person name="Schneider S."/>
            <person name="Klenk H.-P."/>
            <person name="Eisen J.A."/>
        </authorList>
    </citation>
    <scope>NUCLEOTIDE SEQUENCE [LARGE SCALE GENOMIC DNA]</scope>
    <source>
        <strain evidence="4">ATCC 25078 / DSM 43160 / JCM 3152 / KCC A-0152 / KCTC 9177 / NBRC 13315 / NRRL B-3577 / G-20</strain>
    </source>
</reference>
<dbReference type="GO" id="GO:0016491">
    <property type="term" value="F:oxidoreductase activity"/>
    <property type="evidence" value="ECO:0007669"/>
    <property type="project" value="UniProtKB-KW"/>
</dbReference>
<sequence length="252" mass="26222">MGRLTGKVAVVTGGSNGLGEAIAARMTEEDATVAVVDIDKAGGERVAGALTGASFHACDVTNEDEVRAALDAVATQHGRVDVLVNNAGIEGMNKPTDQLPLEEWNRVMAVNATAVFLCTKHAIPHLRASGGGSIINISSIYGILGGGDVPPYHASKGAVRTMSKNDALTYAPDKIRVNSIHPGFIFTSMVHRYVAEAGMSEPDARTALDALHPLGGTGEPDDIAWGAVYLASDQAKWVTGSELVIDGGYTAR</sequence>
<protein>
    <submittedName>
        <fullName evidence="3">Short-chain dehydrogenase/reductase SDR</fullName>
    </submittedName>
</protein>
<dbReference type="EMBL" id="CP001867">
    <property type="protein sequence ID" value="ADB74539.1"/>
    <property type="molecule type" value="Genomic_DNA"/>
</dbReference>
<reference evidence="3 4" key="1">
    <citation type="journal article" date="2010" name="Stand. Genomic Sci.">
        <title>Complete genome sequence of Geodermatophilus obscurus type strain (G-20).</title>
        <authorList>
            <person name="Ivanova N."/>
            <person name="Sikorski J."/>
            <person name="Jando M."/>
            <person name="Munk C."/>
            <person name="Lapidus A."/>
            <person name="Glavina Del Rio T."/>
            <person name="Copeland A."/>
            <person name="Tice H."/>
            <person name="Cheng J.-F."/>
            <person name="Lucas S."/>
            <person name="Chen F."/>
            <person name="Nolan M."/>
            <person name="Bruce D."/>
            <person name="Goodwin L."/>
            <person name="Pitluck S."/>
            <person name="Mavromatis K."/>
            <person name="Mikhailova N."/>
            <person name="Pati A."/>
            <person name="Chen A."/>
            <person name="Palaniappan K."/>
            <person name="Land M."/>
            <person name="Hauser L."/>
            <person name="Chang Y.-J."/>
            <person name="Jeffries C.D."/>
            <person name="Meincke L."/>
            <person name="Brettin T."/>
            <person name="Detter J.C."/>
            <person name="Detter J.C."/>
            <person name="Rohde M."/>
            <person name="Goeker M."/>
            <person name="Bristow J."/>
            <person name="Eisen J.A."/>
            <person name="Markowitz V."/>
            <person name="Hugenholtz P."/>
            <person name="Kyrpides N.C."/>
            <person name="Klenk H.-P."/>
        </authorList>
    </citation>
    <scope>NUCLEOTIDE SEQUENCE [LARGE SCALE GENOMIC DNA]</scope>
    <source>
        <strain evidence="4">ATCC 25078 / DSM 43160 / JCM 3152 / KCC A-0152 / KCTC 9177 / NBRC 13315 / NRRL B-3577 / G-20</strain>
    </source>
</reference>
<dbReference type="Gene3D" id="3.40.50.720">
    <property type="entry name" value="NAD(P)-binding Rossmann-like Domain"/>
    <property type="match status" value="1"/>
</dbReference>
<dbReference type="SUPFAM" id="SSF51735">
    <property type="entry name" value="NAD(P)-binding Rossmann-fold domains"/>
    <property type="match status" value="1"/>
</dbReference>
<dbReference type="PANTHER" id="PTHR43180">
    <property type="entry name" value="3-OXOACYL-(ACYL-CARRIER-PROTEIN) REDUCTASE (AFU_ORTHOLOGUE AFUA_6G11210)"/>
    <property type="match status" value="1"/>
</dbReference>
<keyword evidence="4" id="KW-1185">Reference proteome</keyword>
<dbReference type="NCBIfam" id="NF005559">
    <property type="entry name" value="PRK07231.1"/>
    <property type="match status" value="1"/>
</dbReference>
<dbReference type="HOGENOM" id="CLU_010194_1_0_11"/>
<gene>
    <name evidence="3" type="ordered locus">Gobs_1834</name>
</gene>
<name>D2SE67_GEOOG</name>
<keyword evidence="2" id="KW-0560">Oxidoreductase</keyword>
<organism evidence="3 4">
    <name type="scientific">Geodermatophilus obscurus (strain ATCC 25078 / DSM 43160 / JCM 3152 / CCUG 61914 / KCC A-0152 / KCTC 9177 / NBRC 13315 / NRRL B-3577 / G-20)</name>
    <dbReference type="NCBI Taxonomy" id="526225"/>
    <lineage>
        <taxon>Bacteria</taxon>
        <taxon>Bacillati</taxon>
        <taxon>Actinomycetota</taxon>
        <taxon>Actinomycetes</taxon>
        <taxon>Geodermatophilales</taxon>
        <taxon>Geodermatophilaceae</taxon>
        <taxon>Geodermatophilus</taxon>
    </lineage>
</organism>
<dbReference type="STRING" id="526225.Gobs_1834"/>
<evidence type="ECO:0000313" key="3">
    <source>
        <dbReference type="EMBL" id="ADB74539.1"/>
    </source>
</evidence>
<dbReference type="AlphaFoldDB" id="D2SE67"/>
<evidence type="ECO:0000256" key="2">
    <source>
        <dbReference type="ARBA" id="ARBA00023002"/>
    </source>
</evidence>
<dbReference type="KEGG" id="gob:Gobs_1834"/>
<proteinExistence type="inferred from homology"/>
<evidence type="ECO:0000256" key="1">
    <source>
        <dbReference type="ARBA" id="ARBA00006484"/>
    </source>
</evidence>
<comment type="similarity">
    <text evidence="1">Belongs to the short-chain dehydrogenases/reductases (SDR) family.</text>
</comment>
<dbReference type="FunFam" id="3.40.50.720:FF:000084">
    <property type="entry name" value="Short-chain dehydrogenase reductase"/>
    <property type="match status" value="1"/>
</dbReference>
<dbReference type="OrthoDB" id="3542748at2"/>
<dbReference type="eggNOG" id="COG1028">
    <property type="taxonomic scope" value="Bacteria"/>
</dbReference>
<dbReference type="Pfam" id="PF13561">
    <property type="entry name" value="adh_short_C2"/>
    <property type="match status" value="1"/>
</dbReference>
<dbReference type="PANTHER" id="PTHR43180:SF66">
    <property type="entry name" value="SHORT-CHAIN DEHYDROGENASE_REDUCTASE FAMILY PROTEIN"/>
    <property type="match status" value="1"/>
</dbReference>
<dbReference type="RefSeq" id="WP_012947979.1">
    <property type="nucleotide sequence ID" value="NC_013757.1"/>
</dbReference>
<dbReference type="PRINTS" id="PR00080">
    <property type="entry name" value="SDRFAMILY"/>
</dbReference>
<dbReference type="Proteomes" id="UP000001382">
    <property type="component" value="Chromosome"/>
</dbReference>
<dbReference type="PRINTS" id="PR00081">
    <property type="entry name" value="GDHRDH"/>
</dbReference>
<evidence type="ECO:0000313" key="4">
    <source>
        <dbReference type="Proteomes" id="UP000001382"/>
    </source>
</evidence>
<dbReference type="InterPro" id="IPR036291">
    <property type="entry name" value="NAD(P)-bd_dom_sf"/>
</dbReference>
<accession>D2SE67</accession>